<evidence type="ECO:0000313" key="2">
    <source>
        <dbReference type="EMBL" id="EUA94121.1"/>
    </source>
</evidence>
<comment type="caution">
    <text evidence="2">The sequence shown here is derived from an EMBL/GenBank/DDBJ whole genome shotgun (WGS) entry which is preliminary data.</text>
</comment>
<reference evidence="2 3" key="1">
    <citation type="submission" date="2014-01" db="EMBL/GenBank/DDBJ databases">
        <authorList>
            <person name="Dobos K."/>
            <person name="Lenaerts A."/>
            <person name="Ordway D."/>
            <person name="DeGroote M.A."/>
            <person name="Parker T."/>
            <person name="Sizemore C."/>
            <person name="Tallon L.J."/>
            <person name="Sadzewicz L.K."/>
            <person name="Sengamalay N."/>
            <person name="Fraser C.M."/>
            <person name="Hine E."/>
            <person name="Shefchek K.A."/>
            <person name="Das S.P."/>
            <person name="Tettelin H."/>
        </authorList>
    </citation>
    <scope>NUCLEOTIDE SEQUENCE [LARGE SCALE GENOMIC DNA]</scope>
    <source>
        <strain evidence="2 3">Harvey</strain>
    </source>
</reference>
<keyword evidence="3" id="KW-1185">Reference proteome</keyword>
<proteinExistence type="predicted"/>
<evidence type="ECO:0000256" key="1">
    <source>
        <dbReference type="SAM" id="MobiDB-lite"/>
    </source>
</evidence>
<evidence type="ECO:0000313" key="3">
    <source>
        <dbReference type="Proteomes" id="UP000020681"/>
    </source>
</evidence>
<gene>
    <name evidence="2" type="primary">rbfA</name>
    <name evidence="2" type="ORF">I551_8615</name>
</gene>
<feature type="region of interest" description="Disordered" evidence="1">
    <location>
        <begin position="44"/>
        <end position="96"/>
    </location>
</feature>
<name>A0ABN0RB38_MYCUL</name>
<protein>
    <submittedName>
        <fullName evidence="2">Ribosome-binding factor A domain protein</fullName>
    </submittedName>
</protein>
<sequence length="96" mass="10730">MHREIASLGVVIHPDPDVHPGRHVDTVHRMDELLAVPAPPTQIWRGCESVPSRRGRPIPTATGDRPTNRRMPGDWSFELATGSRLRNTGDDYQAED</sequence>
<accession>A0ABN0RB38</accession>
<organism evidence="2 3">
    <name type="scientific">Mycobacterium ulcerans str. Harvey</name>
    <dbReference type="NCBI Taxonomy" id="1299332"/>
    <lineage>
        <taxon>Bacteria</taxon>
        <taxon>Bacillati</taxon>
        <taxon>Actinomycetota</taxon>
        <taxon>Actinomycetes</taxon>
        <taxon>Mycobacteriales</taxon>
        <taxon>Mycobacteriaceae</taxon>
        <taxon>Mycobacterium</taxon>
        <taxon>Mycobacterium ulcerans group</taxon>
    </lineage>
</organism>
<dbReference type="Proteomes" id="UP000020681">
    <property type="component" value="Unassembled WGS sequence"/>
</dbReference>
<dbReference type="EMBL" id="JAOL01000016">
    <property type="protein sequence ID" value="EUA94121.1"/>
    <property type="molecule type" value="Genomic_DNA"/>
</dbReference>